<dbReference type="Gene3D" id="3.40.50.720">
    <property type="entry name" value="NAD(P)-binding Rossmann-like Domain"/>
    <property type="match status" value="1"/>
</dbReference>
<reference evidence="4 5" key="1">
    <citation type="journal article" date="2023" name="Elife">
        <title>Identification of key yeast species and microbe-microbe interactions impacting larval growth of Drosophila in the wild.</title>
        <authorList>
            <person name="Mure A."/>
            <person name="Sugiura Y."/>
            <person name="Maeda R."/>
            <person name="Honda K."/>
            <person name="Sakurai N."/>
            <person name="Takahashi Y."/>
            <person name="Watada M."/>
            <person name="Katoh T."/>
            <person name="Gotoh A."/>
            <person name="Gotoh Y."/>
            <person name="Taniguchi I."/>
            <person name="Nakamura K."/>
            <person name="Hayashi T."/>
            <person name="Katayama T."/>
            <person name="Uemura T."/>
            <person name="Hattori Y."/>
        </authorList>
    </citation>
    <scope>NUCLEOTIDE SEQUENCE [LARGE SCALE GENOMIC DNA]</scope>
    <source>
        <strain evidence="4 5">SC-9</strain>
    </source>
</reference>
<evidence type="ECO:0000313" key="4">
    <source>
        <dbReference type="EMBL" id="GMM37135.1"/>
    </source>
</evidence>
<dbReference type="Proteomes" id="UP001360560">
    <property type="component" value="Unassembled WGS sequence"/>
</dbReference>
<evidence type="ECO:0000256" key="3">
    <source>
        <dbReference type="ARBA" id="ARBA00023002"/>
    </source>
</evidence>
<dbReference type="SUPFAM" id="SSF51735">
    <property type="entry name" value="NAD(P)-binding Rossmann-fold domains"/>
    <property type="match status" value="1"/>
</dbReference>
<dbReference type="PROSITE" id="PS00061">
    <property type="entry name" value="ADH_SHORT"/>
    <property type="match status" value="1"/>
</dbReference>
<gene>
    <name evidence="4" type="ORF">DASC09_044600</name>
</gene>
<protein>
    <submittedName>
        <fullName evidence="4">Env9 protein</fullName>
    </submittedName>
</protein>
<keyword evidence="3" id="KW-0560">Oxidoreductase</keyword>
<comment type="similarity">
    <text evidence="1">Belongs to the short-chain dehydrogenases/reductases (SDR) family.</text>
</comment>
<dbReference type="InterPro" id="IPR002347">
    <property type="entry name" value="SDR_fam"/>
</dbReference>
<name>A0AAV5QQB5_9ASCO</name>
<evidence type="ECO:0000313" key="5">
    <source>
        <dbReference type="Proteomes" id="UP001360560"/>
    </source>
</evidence>
<comment type="caution">
    <text evidence="4">The sequence shown here is derived from an EMBL/GenBank/DDBJ whole genome shotgun (WGS) entry which is preliminary data.</text>
</comment>
<sequence length="358" mass="40364">MTENQQPQIITKTSQPSSDFYNPETGPYYSVKDHKVCLITGGNSGIGWYTVLHLYLHGYIVYIAGRNKNKIATAIKDIKTEAIKRREIFLDGQTDEGKTKLLETSTLGDLKYIHLDLLNLSSVEKAASQFRQDEEKLDLLIDNAGIMALPHEITADGFEIQIQANYVAHVLLDELLLDMLEKSADPRLIFLSSIGHNFCYRRFAPDSTLNNTPNILYTWVRYGMAKTFGIQYMRILAKKYPKILCTSIHPGFVFDTHLFDYWAQLPVIGRFYKKTFGVLANIGGISNEDGSKATLKAALSPDFTAEKDNGNFLYPGGEKHQPSRIALDENYADQTYSWAISELKKRGFNVGELGHMAN</sequence>
<dbReference type="RefSeq" id="XP_064854131.1">
    <property type="nucleotide sequence ID" value="XM_064998059.1"/>
</dbReference>
<dbReference type="Pfam" id="PF00106">
    <property type="entry name" value="adh_short"/>
    <property type="match status" value="2"/>
</dbReference>
<dbReference type="InterPro" id="IPR020904">
    <property type="entry name" value="Sc_DH/Rdtase_CS"/>
</dbReference>
<evidence type="ECO:0000256" key="1">
    <source>
        <dbReference type="ARBA" id="ARBA00006484"/>
    </source>
</evidence>
<accession>A0AAV5QQB5</accession>
<evidence type="ECO:0000256" key="2">
    <source>
        <dbReference type="ARBA" id="ARBA00022857"/>
    </source>
</evidence>
<keyword evidence="5" id="KW-1185">Reference proteome</keyword>
<proteinExistence type="inferred from homology"/>
<dbReference type="InterPro" id="IPR036291">
    <property type="entry name" value="NAD(P)-bd_dom_sf"/>
</dbReference>
<dbReference type="PANTHER" id="PTHR24320">
    <property type="entry name" value="RETINOL DEHYDROGENASE"/>
    <property type="match status" value="1"/>
</dbReference>
<dbReference type="PANTHER" id="PTHR24320:SF282">
    <property type="entry name" value="WW DOMAIN-CONTAINING OXIDOREDUCTASE"/>
    <property type="match status" value="1"/>
</dbReference>
<dbReference type="EMBL" id="BTFZ01000011">
    <property type="protein sequence ID" value="GMM37135.1"/>
    <property type="molecule type" value="Genomic_DNA"/>
</dbReference>
<keyword evidence="2" id="KW-0521">NADP</keyword>
<dbReference type="AlphaFoldDB" id="A0AAV5QQB5"/>
<dbReference type="GO" id="GO:0016491">
    <property type="term" value="F:oxidoreductase activity"/>
    <property type="evidence" value="ECO:0007669"/>
    <property type="project" value="UniProtKB-KW"/>
</dbReference>
<dbReference type="GeneID" id="90075110"/>
<organism evidence="4 5">
    <name type="scientific">Saccharomycopsis crataegensis</name>
    <dbReference type="NCBI Taxonomy" id="43959"/>
    <lineage>
        <taxon>Eukaryota</taxon>
        <taxon>Fungi</taxon>
        <taxon>Dikarya</taxon>
        <taxon>Ascomycota</taxon>
        <taxon>Saccharomycotina</taxon>
        <taxon>Saccharomycetes</taxon>
        <taxon>Saccharomycopsidaceae</taxon>
        <taxon>Saccharomycopsis</taxon>
    </lineage>
</organism>